<evidence type="ECO:0000256" key="2">
    <source>
        <dbReference type="ARBA" id="ARBA00012438"/>
    </source>
</evidence>
<evidence type="ECO:0000256" key="5">
    <source>
        <dbReference type="ARBA" id="ARBA00022606"/>
    </source>
</evidence>
<evidence type="ECO:0000256" key="6">
    <source>
        <dbReference type="ARBA" id="ARBA00022630"/>
    </source>
</evidence>
<dbReference type="InterPro" id="IPR000014">
    <property type="entry name" value="PAS"/>
</dbReference>
<dbReference type="InterPro" id="IPR036890">
    <property type="entry name" value="HATPase_C_sf"/>
</dbReference>
<dbReference type="RefSeq" id="WP_090744133.1">
    <property type="nucleotide sequence ID" value="NZ_FMVT01000007.1"/>
</dbReference>
<dbReference type="Gene3D" id="3.30.450.20">
    <property type="entry name" value="PAS domain"/>
    <property type="match status" value="2"/>
</dbReference>
<keyword evidence="9" id="KW-0677">Repeat</keyword>
<dbReference type="SMART" id="SM00086">
    <property type="entry name" value="PAC"/>
    <property type="match status" value="2"/>
</dbReference>
<keyword evidence="13" id="KW-0157">Chromophore</keyword>
<evidence type="ECO:0000259" key="16">
    <source>
        <dbReference type="PROSITE" id="PS50113"/>
    </source>
</evidence>
<accession>A0A1G5HQQ0</accession>
<dbReference type="OrthoDB" id="9816309at2"/>
<name>A0A1G5HQQ0_9RHOB</name>
<evidence type="ECO:0000256" key="13">
    <source>
        <dbReference type="ARBA" id="ARBA00022991"/>
    </source>
</evidence>
<evidence type="ECO:0000313" key="17">
    <source>
        <dbReference type="EMBL" id="SCY66195.1"/>
    </source>
</evidence>
<dbReference type="EC" id="2.7.13.3" evidence="2"/>
<keyword evidence="6" id="KW-0285">Flavoprotein</keyword>
<dbReference type="Pfam" id="PF08448">
    <property type="entry name" value="PAS_4"/>
    <property type="match status" value="2"/>
</dbReference>
<keyword evidence="18" id="KW-1185">Reference proteome</keyword>
<dbReference type="GO" id="GO:0005524">
    <property type="term" value="F:ATP binding"/>
    <property type="evidence" value="ECO:0007669"/>
    <property type="project" value="UniProtKB-KW"/>
</dbReference>
<comment type="catalytic activity">
    <reaction evidence="1">
        <text>ATP + protein L-histidine = ADP + protein N-phospho-L-histidine.</text>
        <dbReference type="EC" id="2.7.13.3"/>
    </reaction>
</comment>
<feature type="domain" description="PAC" evidence="16">
    <location>
        <begin position="117"/>
        <end position="170"/>
    </location>
</feature>
<proteinExistence type="predicted"/>
<dbReference type="PANTHER" id="PTHR41523">
    <property type="entry name" value="TWO-COMPONENT SYSTEM SENSOR PROTEIN"/>
    <property type="match status" value="1"/>
</dbReference>
<keyword evidence="8" id="KW-0808">Transferase</keyword>
<evidence type="ECO:0000313" key="18">
    <source>
        <dbReference type="Proteomes" id="UP000199502"/>
    </source>
</evidence>
<evidence type="ECO:0000256" key="4">
    <source>
        <dbReference type="ARBA" id="ARBA00022553"/>
    </source>
</evidence>
<dbReference type="Proteomes" id="UP000199502">
    <property type="component" value="Unassembled WGS sequence"/>
</dbReference>
<protein>
    <recommendedName>
        <fullName evidence="2">histidine kinase</fullName>
        <ecNumber evidence="2">2.7.13.3</ecNumber>
    </recommendedName>
</protein>
<reference evidence="17 18" key="1">
    <citation type="submission" date="2016-10" db="EMBL/GenBank/DDBJ databases">
        <authorList>
            <person name="de Groot N.N."/>
        </authorList>
    </citation>
    <scope>NUCLEOTIDE SEQUENCE [LARGE SCALE GENOMIC DNA]</scope>
    <source>
        <strain evidence="17 18">CGMCC 1.8925</strain>
    </source>
</reference>
<dbReference type="PANTHER" id="PTHR41523:SF7">
    <property type="entry name" value="HISTIDINE KINASE"/>
    <property type="match status" value="1"/>
</dbReference>
<evidence type="ECO:0000256" key="12">
    <source>
        <dbReference type="ARBA" id="ARBA00022840"/>
    </source>
</evidence>
<dbReference type="SMART" id="SM00091">
    <property type="entry name" value="PAS"/>
    <property type="match status" value="1"/>
</dbReference>
<dbReference type="InterPro" id="IPR011102">
    <property type="entry name" value="Sig_transdc_His_kinase_HWE"/>
</dbReference>
<dbReference type="EMBL" id="FMVT01000007">
    <property type="protein sequence ID" value="SCY66195.1"/>
    <property type="molecule type" value="Genomic_DNA"/>
</dbReference>
<organism evidence="17 18">
    <name type="scientific">Paracoccus tibetensis</name>
    <dbReference type="NCBI Taxonomy" id="336292"/>
    <lineage>
        <taxon>Bacteria</taxon>
        <taxon>Pseudomonadati</taxon>
        <taxon>Pseudomonadota</taxon>
        <taxon>Alphaproteobacteria</taxon>
        <taxon>Rhodobacterales</taxon>
        <taxon>Paracoccaceae</taxon>
        <taxon>Paracoccus</taxon>
    </lineage>
</organism>
<keyword evidence="15" id="KW-0675">Receptor</keyword>
<dbReference type="GO" id="GO:0004673">
    <property type="term" value="F:protein histidine kinase activity"/>
    <property type="evidence" value="ECO:0007669"/>
    <property type="project" value="UniProtKB-EC"/>
</dbReference>
<keyword evidence="10" id="KW-0547">Nucleotide-binding</keyword>
<dbReference type="Pfam" id="PF07536">
    <property type="entry name" value="HWE_HK"/>
    <property type="match status" value="1"/>
</dbReference>
<evidence type="ECO:0000256" key="1">
    <source>
        <dbReference type="ARBA" id="ARBA00000085"/>
    </source>
</evidence>
<keyword evidence="4" id="KW-0597">Phosphoprotein</keyword>
<keyword evidence="11" id="KW-0418">Kinase</keyword>
<dbReference type="Gene3D" id="3.30.565.10">
    <property type="entry name" value="Histidine kinase-like ATPase, C-terminal domain"/>
    <property type="match status" value="1"/>
</dbReference>
<evidence type="ECO:0000256" key="10">
    <source>
        <dbReference type="ARBA" id="ARBA00022741"/>
    </source>
</evidence>
<evidence type="ECO:0000256" key="8">
    <source>
        <dbReference type="ARBA" id="ARBA00022679"/>
    </source>
</evidence>
<gene>
    <name evidence="17" type="ORF">SAMN05660710_02252</name>
</gene>
<keyword evidence="14" id="KW-0843">Virulence</keyword>
<dbReference type="PROSITE" id="PS50113">
    <property type="entry name" value="PAC"/>
    <property type="match status" value="2"/>
</dbReference>
<dbReference type="InterPro" id="IPR000700">
    <property type="entry name" value="PAS-assoc_C"/>
</dbReference>
<sequence length="499" mass="54991">MTQACQPHDPFAFIGHDGDCARLLREFDWSQTPLGRVETWPAVLRNAAALLLQSPVPIVMLWGPSGVMIYNDPYSLFAGPRHPGLFGSNVREGWPEAADFNDNVMKVGLSGRTLAYRDQELTLYRKGYAEQVWMNLDYSPILDESGKPAGVIAILAETTERVLAERRNRQEFERLQTLFEQAPTFMAMVGGPEHRFELANPGYLRLVGAREDPIGKTVEESLPEVVEQGYLDVLDHVRATGTVHRRNAERVMLRRASDGALDERILDFVFQPIRDEAGEVSHIFIQGSDVTERVRAEDRQALLINELNHRVKNTLSSVQSIVSQTLRSTPDPAEASRAITARIMALSAAHNVLTRENWTGVRLRAMVDAAVAPFRVPGDDAVRVTGPDMQIGPQAALSLALALHELGTNAVKYGALAAPGGQVDLGWRVGPEGAFMMDWIERGGPTAAPYGRRGFGSRLILQVLPQQLNGTAEIDLRPEGLAFHLITTTAALCDRPILD</sequence>
<dbReference type="InterPro" id="IPR001610">
    <property type="entry name" value="PAC"/>
</dbReference>
<evidence type="ECO:0000256" key="11">
    <source>
        <dbReference type="ARBA" id="ARBA00022777"/>
    </source>
</evidence>
<dbReference type="GO" id="GO:0009881">
    <property type="term" value="F:photoreceptor activity"/>
    <property type="evidence" value="ECO:0007669"/>
    <property type="project" value="UniProtKB-KW"/>
</dbReference>
<dbReference type="STRING" id="336292.SAMN05660710_02252"/>
<keyword evidence="5" id="KW-0716">Sensory transduction</keyword>
<keyword evidence="12" id="KW-0067">ATP-binding</keyword>
<evidence type="ECO:0000256" key="3">
    <source>
        <dbReference type="ARBA" id="ARBA00022543"/>
    </source>
</evidence>
<feature type="domain" description="PAC" evidence="16">
    <location>
        <begin position="246"/>
        <end position="302"/>
    </location>
</feature>
<dbReference type="InterPro" id="IPR013656">
    <property type="entry name" value="PAS_4"/>
</dbReference>
<evidence type="ECO:0000256" key="15">
    <source>
        <dbReference type="ARBA" id="ARBA00023170"/>
    </source>
</evidence>
<dbReference type="SUPFAM" id="SSF55785">
    <property type="entry name" value="PYP-like sensor domain (PAS domain)"/>
    <property type="match status" value="2"/>
</dbReference>
<evidence type="ECO:0000256" key="9">
    <source>
        <dbReference type="ARBA" id="ARBA00022737"/>
    </source>
</evidence>
<dbReference type="AlphaFoldDB" id="A0A1G5HQQ0"/>
<dbReference type="NCBIfam" id="TIGR00229">
    <property type="entry name" value="sensory_box"/>
    <property type="match status" value="1"/>
</dbReference>
<dbReference type="InterPro" id="IPR035965">
    <property type="entry name" value="PAS-like_dom_sf"/>
</dbReference>
<dbReference type="SMART" id="SM00911">
    <property type="entry name" value="HWE_HK"/>
    <property type="match status" value="1"/>
</dbReference>
<keyword evidence="7" id="KW-0288">FMN</keyword>
<keyword evidence="3" id="KW-0600">Photoreceptor protein</keyword>
<evidence type="ECO:0000256" key="7">
    <source>
        <dbReference type="ARBA" id="ARBA00022643"/>
    </source>
</evidence>
<evidence type="ECO:0000256" key="14">
    <source>
        <dbReference type="ARBA" id="ARBA00023026"/>
    </source>
</evidence>